<dbReference type="PIRSF" id="PIRSF004749">
    <property type="entry name" value="Pep_def"/>
    <property type="match status" value="1"/>
</dbReference>
<reference evidence="9" key="1">
    <citation type="submission" date="2025-08" db="UniProtKB">
        <authorList>
            <consortium name="RefSeq"/>
        </authorList>
    </citation>
    <scope>IDENTIFICATION</scope>
</reference>
<dbReference type="RefSeq" id="XP_015262185.1">
    <property type="nucleotide sequence ID" value="XM_015406699.1"/>
</dbReference>
<dbReference type="Pfam" id="PF01327">
    <property type="entry name" value="Pep_deformylase"/>
    <property type="match status" value="2"/>
</dbReference>
<accession>A0ABM1JL48</accession>
<dbReference type="InterPro" id="IPR023635">
    <property type="entry name" value="Peptide_deformylase"/>
</dbReference>
<dbReference type="EC" id="3.5.1.88" evidence="2 7"/>
<protein>
    <recommendedName>
        <fullName evidence="2 7">Peptide deformylase</fullName>
        <ecNumber evidence="2 7">3.5.1.88</ecNumber>
    </recommendedName>
</protein>
<dbReference type="GeneID" id="107106531"/>
<dbReference type="InterPro" id="IPR036821">
    <property type="entry name" value="Peptide_deformylase_sf"/>
</dbReference>
<comment type="catalytic activity">
    <reaction evidence="7">
        <text>N-terminal N-formyl-L-methionyl-[peptide] + H2O = N-terminal L-methionyl-[peptide] + formate</text>
        <dbReference type="Rhea" id="RHEA:24420"/>
        <dbReference type="Rhea" id="RHEA-COMP:10639"/>
        <dbReference type="Rhea" id="RHEA-COMP:10640"/>
        <dbReference type="ChEBI" id="CHEBI:15377"/>
        <dbReference type="ChEBI" id="CHEBI:15740"/>
        <dbReference type="ChEBI" id="CHEBI:49298"/>
        <dbReference type="ChEBI" id="CHEBI:64731"/>
        <dbReference type="EC" id="3.5.1.88"/>
    </reaction>
</comment>
<dbReference type="Gene3D" id="3.90.45.10">
    <property type="entry name" value="Peptide deformylase"/>
    <property type="match status" value="1"/>
</dbReference>
<dbReference type="CDD" id="cd00487">
    <property type="entry name" value="Pep_deformylase"/>
    <property type="match status" value="1"/>
</dbReference>
<keyword evidence="5 7" id="KW-0648">Protein biosynthesis</keyword>
<evidence type="ECO:0000256" key="6">
    <source>
        <dbReference type="ARBA" id="ARBA00037114"/>
    </source>
</evidence>
<dbReference type="Proteomes" id="UP000694871">
    <property type="component" value="Unplaced"/>
</dbReference>
<proteinExistence type="inferred from homology"/>
<dbReference type="SUPFAM" id="SSF56420">
    <property type="entry name" value="Peptide deformylase"/>
    <property type="match status" value="1"/>
</dbReference>
<evidence type="ECO:0000313" key="9">
    <source>
        <dbReference type="RefSeq" id="XP_015262185.1"/>
    </source>
</evidence>
<comment type="function">
    <text evidence="6 7">Removes the formyl group from the N-terminal Met of newly synthesized proteins.</text>
</comment>
<organism evidence="8 9">
    <name type="scientific">Gekko japonicus</name>
    <name type="common">Schlegel's Japanese gecko</name>
    <dbReference type="NCBI Taxonomy" id="146911"/>
    <lineage>
        <taxon>Eukaryota</taxon>
        <taxon>Metazoa</taxon>
        <taxon>Chordata</taxon>
        <taxon>Craniata</taxon>
        <taxon>Vertebrata</taxon>
        <taxon>Euteleostomi</taxon>
        <taxon>Lepidosauria</taxon>
        <taxon>Squamata</taxon>
        <taxon>Bifurcata</taxon>
        <taxon>Gekkota</taxon>
        <taxon>Gekkonidae</taxon>
        <taxon>Gekkoninae</taxon>
        <taxon>Gekko</taxon>
    </lineage>
</organism>
<comment type="similarity">
    <text evidence="1 7">Belongs to the polypeptide deformylase family.</text>
</comment>
<dbReference type="PANTHER" id="PTHR10458">
    <property type="entry name" value="PEPTIDE DEFORMYLASE"/>
    <property type="match status" value="1"/>
</dbReference>
<evidence type="ECO:0000313" key="8">
    <source>
        <dbReference type="Proteomes" id="UP000694871"/>
    </source>
</evidence>
<evidence type="ECO:0000256" key="3">
    <source>
        <dbReference type="ARBA" id="ARBA00022723"/>
    </source>
</evidence>
<dbReference type="PRINTS" id="PR01576">
    <property type="entry name" value="PDEFORMYLASE"/>
</dbReference>
<dbReference type="PANTHER" id="PTHR10458:SF2">
    <property type="entry name" value="PEPTIDE DEFORMYLASE, MITOCHONDRIAL"/>
    <property type="match status" value="1"/>
</dbReference>
<keyword evidence="4 7" id="KW-0378">Hydrolase</keyword>
<evidence type="ECO:0000256" key="1">
    <source>
        <dbReference type="ARBA" id="ARBA00010759"/>
    </source>
</evidence>
<gene>
    <name evidence="9" type="primary">PDF</name>
</gene>
<keyword evidence="3 7" id="KW-0479">Metal-binding</keyword>
<name>A0ABM1JL48_GEKJA</name>
<evidence type="ECO:0000256" key="2">
    <source>
        <dbReference type="ARBA" id="ARBA00012175"/>
    </source>
</evidence>
<sequence>MAAAGLVRRRAPLRALWRGASSCSLRREGCVGLSAPQLGVPLQVFVAELPARLVEETPAEERRRRQMRPFPLRVFVNPALRVLDARLLALPEGCCSLRGFSAYVPRYQAVQVTGRPAGSRAGGRAASWLGRERPLLRAPVEATGWAARIVQHEMDHLQGILYIDKMDSRTFTNVHWAELQD</sequence>
<keyword evidence="8" id="KW-1185">Reference proteome</keyword>
<evidence type="ECO:0000256" key="7">
    <source>
        <dbReference type="RuleBase" id="RU362111"/>
    </source>
</evidence>
<evidence type="ECO:0000256" key="5">
    <source>
        <dbReference type="ARBA" id="ARBA00022917"/>
    </source>
</evidence>
<evidence type="ECO:0000256" key="4">
    <source>
        <dbReference type="ARBA" id="ARBA00022801"/>
    </source>
</evidence>